<dbReference type="EMBL" id="CAJVPU010060911">
    <property type="protein sequence ID" value="CAG8777763.1"/>
    <property type="molecule type" value="Genomic_DNA"/>
</dbReference>
<protein>
    <submittedName>
        <fullName evidence="1">16523_t:CDS:1</fullName>
    </submittedName>
</protein>
<name>A0ACA9R596_9GLOM</name>
<dbReference type="Proteomes" id="UP000789702">
    <property type="component" value="Unassembled WGS sequence"/>
</dbReference>
<feature type="non-terminal residue" evidence="1">
    <location>
        <position position="76"/>
    </location>
</feature>
<proteinExistence type="predicted"/>
<accession>A0ACA9R596</accession>
<gene>
    <name evidence="1" type="ORF">DHETER_LOCUS16223</name>
</gene>
<organism evidence="1 2">
    <name type="scientific">Dentiscutata heterogama</name>
    <dbReference type="NCBI Taxonomy" id="1316150"/>
    <lineage>
        <taxon>Eukaryota</taxon>
        <taxon>Fungi</taxon>
        <taxon>Fungi incertae sedis</taxon>
        <taxon>Mucoromycota</taxon>
        <taxon>Glomeromycotina</taxon>
        <taxon>Glomeromycetes</taxon>
        <taxon>Diversisporales</taxon>
        <taxon>Gigasporaceae</taxon>
        <taxon>Dentiscutata</taxon>
    </lineage>
</organism>
<sequence>MSPEQQNLWTHYHDILFFDTTARTNKYNMMACFFVIIDNCNRTRLVATALLENETESSFVWALQMIKKCMENLMPK</sequence>
<comment type="caution">
    <text evidence="1">The sequence shown here is derived from an EMBL/GenBank/DDBJ whole genome shotgun (WGS) entry which is preliminary data.</text>
</comment>
<evidence type="ECO:0000313" key="1">
    <source>
        <dbReference type="EMBL" id="CAG8777763.1"/>
    </source>
</evidence>
<keyword evidence="2" id="KW-1185">Reference proteome</keyword>
<reference evidence="1" key="1">
    <citation type="submission" date="2021-06" db="EMBL/GenBank/DDBJ databases">
        <authorList>
            <person name="Kallberg Y."/>
            <person name="Tangrot J."/>
            <person name="Rosling A."/>
        </authorList>
    </citation>
    <scope>NUCLEOTIDE SEQUENCE</scope>
    <source>
        <strain evidence="1">IL203A</strain>
    </source>
</reference>
<evidence type="ECO:0000313" key="2">
    <source>
        <dbReference type="Proteomes" id="UP000789702"/>
    </source>
</evidence>